<dbReference type="GO" id="GO:0016740">
    <property type="term" value="F:transferase activity"/>
    <property type="evidence" value="ECO:0007669"/>
    <property type="project" value="UniProtKB-KW"/>
</dbReference>
<feature type="non-terminal residue" evidence="1">
    <location>
        <position position="49"/>
    </location>
</feature>
<dbReference type="EMBL" id="DOGS01000242">
    <property type="protein sequence ID" value="HBQ49611.1"/>
    <property type="molecule type" value="Genomic_DNA"/>
</dbReference>
<sequence>VFLGGGHTPGVGGHNPLEPVRLGLPVVTGPDVFNFATMMDDLEARKLIR</sequence>
<keyword evidence="1" id="KW-0808">Transferase</keyword>
<reference evidence="1 2" key="1">
    <citation type="journal article" date="2018" name="Nat. Biotechnol.">
        <title>A standardized bacterial taxonomy based on genome phylogeny substantially revises the tree of life.</title>
        <authorList>
            <person name="Parks D.H."/>
            <person name="Chuvochina M."/>
            <person name="Waite D.W."/>
            <person name="Rinke C."/>
            <person name="Skarshewski A."/>
            <person name="Chaumeil P.A."/>
            <person name="Hugenholtz P."/>
        </authorList>
    </citation>
    <scope>NUCLEOTIDE SEQUENCE [LARGE SCALE GENOMIC DNA]</scope>
    <source>
        <strain evidence="1">UBA10378</strain>
    </source>
</reference>
<comment type="caution">
    <text evidence="1">The sequence shown here is derived from an EMBL/GenBank/DDBJ whole genome shotgun (WGS) entry which is preliminary data.</text>
</comment>
<evidence type="ECO:0000313" key="2">
    <source>
        <dbReference type="Proteomes" id="UP000263957"/>
    </source>
</evidence>
<organism evidence="1 2">
    <name type="scientific">Hyphomonas atlantica</name>
    <dbReference type="NCBI Taxonomy" id="1280948"/>
    <lineage>
        <taxon>Bacteria</taxon>
        <taxon>Pseudomonadati</taxon>
        <taxon>Pseudomonadota</taxon>
        <taxon>Alphaproteobacteria</taxon>
        <taxon>Hyphomonadales</taxon>
        <taxon>Hyphomonadaceae</taxon>
        <taxon>Hyphomonas</taxon>
    </lineage>
</organism>
<gene>
    <name evidence="1" type="ORF">DD728_12175</name>
</gene>
<name>A0A356W7F2_9PROT</name>
<proteinExistence type="predicted"/>
<accession>A0A356W7F2</accession>
<dbReference type="Proteomes" id="UP000263957">
    <property type="component" value="Unassembled WGS sequence"/>
</dbReference>
<evidence type="ECO:0000313" key="1">
    <source>
        <dbReference type="EMBL" id="HBQ49611.1"/>
    </source>
</evidence>
<dbReference type="Gene3D" id="3.40.50.2000">
    <property type="entry name" value="Glycogen Phosphorylase B"/>
    <property type="match status" value="1"/>
</dbReference>
<feature type="non-terminal residue" evidence="1">
    <location>
        <position position="1"/>
    </location>
</feature>
<dbReference type="AlphaFoldDB" id="A0A356W7F2"/>
<protein>
    <submittedName>
        <fullName evidence="1">3-deoxy-D-manno-octulosonic acid transferase</fullName>
    </submittedName>
</protein>